<dbReference type="Gene3D" id="1.20.5.110">
    <property type="match status" value="1"/>
</dbReference>
<dbReference type="Gene3D" id="1.10.8.10">
    <property type="entry name" value="DNA helicase RuvA subunit, C-terminal domain"/>
    <property type="match status" value="1"/>
</dbReference>
<accession>A0A1C7MA54</accession>
<dbReference type="EMBL" id="LUGG01000006">
    <property type="protein sequence ID" value="OBZ73702.1"/>
    <property type="molecule type" value="Genomic_DNA"/>
</dbReference>
<dbReference type="SUPFAM" id="SSF54236">
    <property type="entry name" value="Ubiquitin-like"/>
    <property type="match status" value="1"/>
</dbReference>
<dbReference type="GO" id="GO:0005737">
    <property type="term" value="C:cytoplasm"/>
    <property type="evidence" value="ECO:0007669"/>
    <property type="project" value="UniProtKB-SubCell"/>
</dbReference>
<sequence>MSSSRDRVEETYESQNDERLDQLHSKLRTLRGVTTDIYDDVEGQNSALDNARDAFSSFGTSLAQSSRRAGQAFGIGPGGVKQWRTIGYCAAAFFGLCYCSLSFNPAFRDAFSLSSTMSDKDVLLSMGFDPSRVEWALKATGGRGLQPAMDHILENDGKPVPDLSSVTTGSAGASGGSGSGGAEPMDEDDEDIAALRAVYGKQGESGSGAEGSAVAGEAKSIKCAACGKTFKNTDLANYHAEKSGHNEFEESTEEIRPLTEEEKNQKLAELREKMAAKRAVKAKQEAKENEANEAIRRKAGKDLNAIREEMKAKELIKEAENKRREKLEDAKARAAIKAQIEADRRLALRRQLVRRPSARANLHRVIQPRWRPLLLHLPLPKPPGKIMQRLDCRSVLQAAGRPTQRLCPPTSNALREVAEFLAGQTLAVDVETVNFAMHFPRKTFSRSDFSRTLRELGLTPSARGDNQSRSTSRLYPNFMGRSLGAQFSIHPLFHVILILLLLLVHATHLLNMDLPRARSPPMTSRSRPHGPRSPKPAPKSIIPLDLTSRLEEATPAYFGPDFSGNGLVESPESADFDAENRPPSHFSVASAHPQCTTSDKGIQAPGSTVSTPAPTRASTPAFKVIPKRSALAPPPTLNFDPAPIAWKGMPLEAAQWTLTSEQLQETVSRAIRQSAQESFIRLVSSTTLDEELPAELAKLESMKATTQSQYRFNMHRRTMLLQSLNALSQSPAPDDGEALFNLTTQLAEVTVACDRLMETLVRISDQRAQIHHVQDVHIASALAMALRKLNASYARRTAELQEVHTSIEAMKAELEEAWDVAEDMAQEMDDLDNFHTGFSDDEGANEAGMLGVEEDYDDDLNRRSAVPSVKMAEVIEITGKAVAMKATLTNIPGSHVGDRTSRVIAAKKRSSRTSKASLRIPKTPTGERTPVFSRRSSRSKSIRRRSTEQHNVPQVPALQMDSATSLKAGSFLELSETRPVSPTSAAAQDVVSSLPTVQSVEVTRPEDASSASSIPIIQAPPSSPGFEGSFMPIMTMHGKSASQPDRTRQPPPRRVQSLQPPRASDDSVIGVLKRSISEVKQFDGWPWLRASNAQRFSVPLLSSASTAAPTGQGAESGGKPRITSGSMYFGLSCSSFKIHPDVLMSPLPYPEVLLQNLAVMIDTLGRIMLSHIATSVPYSPTIYS</sequence>
<dbReference type="OrthoDB" id="3271284at2759"/>
<dbReference type="CDD" id="cd15853">
    <property type="entry name" value="SNARE_Bet1"/>
    <property type="match status" value="1"/>
</dbReference>
<dbReference type="AlphaFoldDB" id="A0A1C7MA54"/>
<keyword evidence="11" id="KW-1185">Reference proteome</keyword>
<dbReference type="STRING" id="5627.A0A1C7MA54"/>
<name>A0A1C7MA54_GRIFR</name>
<feature type="region of interest" description="Disordered" evidence="6">
    <location>
        <begin position="154"/>
        <end position="187"/>
    </location>
</feature>
<dbReference type="InterPro" id="IPR015940">
    <property type="entry name" value="UBA"/>
</dbReference>
<dbReference type="PROSITE" id="PS00028">
    <property type="entry name" value="ZINC_FINGER_C2H2_1"/>
    <property type="match status" value="1"/>
</dbReference>
<comment type="caution">
    <text evidence="10">The sequence shown here is derived from an EMBL/GenBank/DDBJ whole genome shotgun (WGS) entry which is preliminary data.</text>
</comment>
<dbReference type="InterPro" id="IPR029071">
    <property type="entry name" value="Ubiquitin-like_domsf"/>
</dbReference>
<feature type="domain" description="UBA" evidence="7">
    <location>
        <begin position="123"/>
        <end position="155"/>
    </location>
</feature>
<evidence type="ECO:0000313" key="11">
    <source>
        <dbReference type="Proteomes" id="UP000092993"/>
    </source>
</evidence>
<feature type="domain" description="T-SNARE coiled-coil homology" evidence="9">
    <location>
        <begin position="10"/>
        <end position="72"/>
    </location>
</feature>
<evidence type="ECO:0000259" key="8">
    <source>
        <dbReference type="PROSITE" id="PS50033"/>
    </source>
</evidence>
<feature type="compositionally biased region" description="Basic residues" evidence="6">
    <location>
        <begin position="935"/>
        <end position="944"/>
    </location>
</feature>
<dbReference type="GO" id="GO:0012505">
    <property type="term" value="C:endomembrane system"/>
    <property type="evidence" value="ECO:0007669"/>
    <property type="project" value="UniProtKB-SubCell"/>
</dbReference>
<gene>
    <name evidence="10" type="primary">ubxn1</name>
    <name evidence="10" type="ORF">A0H81_06258</name>
</gene>
<dbReference type="PANTHER" id="PTHR46340">
    <property type="entry name" value="UBX DOMAIN-CONTAINING PROTEIN 1"/>
    <property type="match status" value="1"/>
</dbReference>
<dbReference type="PANTHER" id="PTHR46340:SF1">
    <property type="entry name" value="UBX DOMAIN-CONTAINING PROTEIN 1"/>
    <property type="match status" value="1"/>
</dbReference>
<reference evidence="10 11" key="1">
    <citation type="submission" date="2016-03" db="EMBL/GenBank/DDBJ databases">
        <title>Whole genome sequencing of Grifola frondosa 9006-11.</title>
        <authorList>
            <person name="Min B."/>
            <person name="Park H."/>
            <person name="Kim J.-G."/>
            <person name="Cho H."/>
            <person name="Oh Y.-L."/>
            <person name="Kong W.-S."/>
            <person name="Choi I.-G."/>
        </authorList>
    </citation>
    <scope>NUCLEOTIDE SEQUENCE [LARGE SCALE GENOMIC DNA]</scope>
    <source>
        <strain evidence="10 11">9006-11</strain>
    </source>
</reference>
<feature type="region of interest" description="Disordered" evidence="6">
    <location>
        <begin position="515"/>
        <end position="541"/>
    </location>
</feature>
<dbReference type="PROSITE" id="PS50192">
    <property type="entry name" value="T_SNARE"/>
    <property type="match status" value="1"/>
</dbReference>
<feature type="coiled-coil region" evidence="5">
    <location>
        <begin position="260"/>
        <end position="337"/>
    </location>
</feature>
<dbReference type="PROSITE" id="PS50033">
    <property type="entry name" value="UBX"/>
    <property type="match status" value="1"/>
</dbReference>
<dbReference type="SUPFAM" id="SSF58038">
    <property type="entry name" value="SNARE fusion complex"/>
    <property type="match status" value="1"/>
</dbReference>
<evidence type="ECO:0000256" key="5">
    <source>
        <dbReference type="SAM" id="Coils"/>
    </source>
</evidence>
<feature type="region of interest" description="Disordered" evidence="6">
    <location>
        <begin position="561"/>
        <end position="618"/>
    </location>
</feature>
<dbReference type="SMART" id="SM00397">
    <property type="entry name" value="t_SNARE"/>
    <property type="match status" value="1"/>
</dbReference>
<evidence type="ECO:0000259" key="9">
    <source>
        <dbReference type="PROSITE" id="PS50192"/>
    </source>
</evidence>
<protein>
    <submittedName>
        <fullName evidence="10">UBX domain-containing protein 1</fullName>
    </submittedName>
</protein>
<feature type="compositionally biased region" description="Polar residues" evidence="6">
    <location>
        <begin position="593"/>
        <end position="618"/>
    </location>
</feature>
<evidence type="ECO:0000259" key="7">
    <source>
        <dbReference type="PROSITE" id="PS50030"/>
    </source>
</evidence>
<dbReference type="GO" id="GO:0005634">
    <property type="term" value="C:nucleus"/>
    <property type="evidence" value="ECO:0007669"/>
    <property type="project" value="TreeGrafter"/>
</dbReference>
<dbReference type="Gene3D" id="3.10.20.90">
    <property type="entry name" value="Phosphatidylinositol 3-kinase Catalytic Subunit, Chain A, domain 1"/>
    <property type="match status" value="1"/>
</dbReference>
<dbReference type="Proteomes" id="UP000092993">
    <property type="component" value="Unassembled WGS sequence"/>
</dbReference>
<dbReference type="GO" id="GO:0036435">
    <property type="term" value="F:K48-linked polyubiquitin modification-dependent protein binding"/>
    <property type="evidence" value="ECO:0007669"/>
    <property type="project" value="TreeGrafter"/>
</dbReference>
<feature type="region of interest" description="Disordered" evidence="6">
    <location>
        <begin position="997"/>
        <end position="1066"/>
    </location>
</feature>
<dbReference type="InterPro" id="IPR013087">
    <property type="entry name" value="Znf_C2H2_type"/>
</dbReference>
<evidence type="ECO:0000256" key="1">
    <source>
        <dbReference type="ARBA" id="ARBA00004496"/>
    </source>
</evidence>
<evidence type="ECO:0000256" key="3">
    <source>
        <dbReference type="ARBA" id="ARBA00023054"/>
    </source>
</evidence>
<feature type="compositionally biased region" description="Low complexity" evidence="6">
    <location>
        <begin position="1008"/>
        <end position="1020"/>
    </location>
</feature>
<feature type="compositionally biased region" description="Gly residues" evidence="6">
    <location>
        <begin position="172"/>
        <end position="181"/>
    </location>
</feature>
<dbReference type="GO" id="GO:1903094">
    <property type="term" value="P:negative regulation of protein K48-linked deubiquitination"/>
    <property type="evidence" value="ECO:0007669"/>
    <property type="project" value="TreeGrafter"/>
</dbReference>
<dbReference type="PROSITE" id="PS50030">
    <property type="entry name" value="UBA"/>
    <property type="match status" value="1"/>
</dbReference>
<dbReference type="InterPro" id="IPR039899">
    <property type="entry name" value="BET1_SNARE"/>
</dbReference>
<evidence type="ECO:0000256" key="4">
    <source>
        <dbReference type="ARBA" id="ARBA00046280"/>
    </source>
</evidence>
<dbReference type="InterPro" id="IPR000727">
    <property type="entry name" value="T_SNARE_dom"/>
</dbReference>
<feature type="region of interest" description="Disordered" evidence="6">
    <location>
        <begin position="906"/>
        <end position="961"/>
    </location>
</feature>
<proteinExistence type="predicted"/>
<keyword evidence="2" id="KW-0963">Cytoplasm</keyword>
<dbReference type="InterPro" id="IPR001012">
    <property type="entry name" value="UBX_dom"/>
</dbReference>
<dbReference type="GO" id="GO:0031397">
    <property type="term" value="P:negative regulation of protein ubiquitination"/>
    <property type="evidence" value="ECO:0007669"/>
    <property type="project" value="TreeGrafter"/>
</dbReference>
<evidence type="ECO:0000313" key="10">
    <source>
        <dbReference type="EMBL" id="OBZ73702.1"/>
    </source>
</evidence>
<dbReference type="GO" id="GO:0032435">
    <property type="term" value="P:negative regulation of proteasomal ubiquitin-dependent protein catabolic process"/>
    <property type="evidence" value="ECO:0007669"/>
    <property type="project" value="TreeGrafter"/>
</dbReference>
<evidence type="ECO:0000256" key="6">
    <source>
        <dbReference type="SAM" id="MobiDB-lite"/>
    </source>
</evidence>
<dbReference type="SUPFAM" id="SSF46934">
    <property type="entry name" value="UBA-like"/>
    <property type="match status" value="1"/>
</dbReference>
<organism evidence="10 11">
    <name type="scientific">Grifola frondosa</name>
    <name type="common">Maitake</name>
    <name type="synonym">Polyporus frondosus</name>
    <dbReference type="NCBI Taxonomy" id="5627"/>
    <lineage>
        <taxon>Eukaryota</taxon>
        <taxon>Fungi</taxon>
        <taxon>Dikarya</taxon>
        <taxon>Basidiomycota</taxon>
        <taxon>Agaricomycotina</taxon>
        <taxon>Agaricomycetes</taxon>
        <taxon>Polyporales</taxon>
        <taxon>Grifolaceae</taxon>
        <taxon>Grifola</taxon>
    </lineage>
</organism>
<feature type="domain" description="UBX" evidence="8">
    <location>
        <begin position="400"/>
        <end position="462"/>
    </location>
</feature>
<keyword evidence="3 5" id="KW-0175">Coiled coil</keyword>
<evidence type="ECO:0000256" key="2">
    <source>
        <dbReference type="ARBA" id="ARBA00022490"/>
    </source>
</evidence>
<dbReference type="InterPro" id="IPR009060">
    <property type="entry name" value="UBA-like_sf"/>
</dbReference>
<comment type="subcellular location">
    <subcellularLocation>
        <location evidence="1">Cytoplasm</location>
    </subcellularLocation>
    <subcellularLocation>
        <location evidence="4">Endomembrane system</location>
        <topology evidence="4">Single-pass type IV membrane protein</topology>
    </subcellularLocation>
</comment>